<comment type="subunit">
    <text evidence="3 11">Homodimer.</text>
</comment>
<keyword evidence="6 11" id="KW-0547">Nucleotide-binding</keyword>
<evidence type="ECO:0000256" key="11">
    <source>
        <dbReference type="HAMAP-Rule" id="MF_00668"/>
    </source>
</evidence>
<dbReference type="NCBIfam" id="TIGR01204">
    <property type="entry name" value="bioW"/>
    <property type="match status" value="1"/>
</dbReference>
<dbReference type="EC" id="6.2.1.14" evidence="4 11"/>
<keyword evidence="13" id="KW-1185">Reference proteome</keyword>
<dbReference type="Proteomes" id="UP000295788">
    <property type="component" value="Unassembled WGS sequence"/>
</dbReference>
<sequence length="253" mass="28757">MNLYSIRMRAALGGPHEQGGKHISGGEQIAAFHEIQDRVSYLLRKALEHDRGNPDFLQLTIDLIVEPVQMLSPLSVYTHTVNQVEEGRNLARGILRDLGLKEIVIDKGFKWMEITNEVRGAILVDAITGDRIDQQGLKGVRATRLDWKVGEFEKWCYAQQLQPNIRLKEALALATKISHYEGVVAELCWSDDPNYVIGYVSSKILGYHRITKMKEHGDENGGRVIFVNPDVRVNDYIQFLEKTPILLKMGEYE</sequence>
<comment type="similarity">
    <text evidence="11">Belongs to the BioW family.</text>
</comment>
<dbReference type="EMBL" id="SMAB01000020">
    <property type="protein sequence ID" value="TCS79549.1"/>
    <property type="molecule type" value="Genomic_DNA"/>
</dbReference>
<dbReference type="RefSeq" id="WP_132770076.1">
    <property type="nucleotide sequence ID" value="NZ_SMAB01000020.1"/>
</dbReference>
<evidence type="ECO:0000256" key="4">
    <source>
        <dbReference type="ARBA" id="ARBA00012984"/>
    </source>
</evidence>
<comment type="catalytic activity">
    <reaction evidence="10 11">
        <text>heptanedioate + ATP + CoA = 6-carboxyhexanoyl-CoA + AMP + diphosphate</text>
        <dbReference type="Rhea" id="RHEA:14781"/>
        <dbReference type="ChEBI" id="CHEBI:30616"/>
        <dbReference type="ChEBI" id="CHEBI:33019"/>
        <dbReference type="ChEBI" id="CHEBI:36165"/>
        <dbReference type="ChEBI" id="CHEBI:57287"/>
        <dbReference type="ChEBI" id="CHEBI:57360"/>
        <dbReference type="ChEBI" id="CHEBI:456215"/>
        <dbReference type="EC" id="6.2.1.14"/>
    </reaction>
</comment>
<keyword evidence="5 11" id="KW-0436">Ligase</keyword>
<organism evidence="12 13">
    <name type="scientific">Tepidibacillus fermentans</name>
    <dbReference type="NCBI Taxonomy" id="1281767"/>
    <lineage>
        <taxon>Bacteria</taxon>
        <taxon>Bacillati</taxon>
        <taxon>Bacillota</taxon>
        <taxon>Bacilli</taxon>
        <taxon>Bacillales</taxon>
        <taxon>Bacillaceae</taxon>
        <taxon>Tepidibacillus</taxon>
    </lineage>
</organism>
<dbReference type="GO" id="GO:0005524">
    <property type="term" value="F:ATP binding"/>
    <property type="evidence" value="ECO:0007669"/>
    <property type="project" value="UniProtKB-KW"/>
</dbReference>
<dbReference type="OrthoDB" id="9792985at2"/>
<proteinExistence type="inferred from homology"/>
<evidence type="ECO:0000256" key="6">
    <source>
        <dbReference type="ARBA" id="ARBA00022741"/>
    </source>
</evidence>
<evidence type="ECO:0000256" key="7">
    <source>
        <dbReference type="ARBA" id="ARBA00022756"/>
    </source>
</evidence>
<comment type="function">
    <text evidence="11">Catalyzes the transformation of pimelate into pimeloyl-CoA with concomitant hydrolysis of ATP to AMP.</text>
</comment>
<dbReference type="Pfam" id="PF03744">
    <property type="entry name" value="BioW"/>
    <property type="match status" value="1"/>
</dbReference>
<reference evidence="12 13" key="1">
    <citation type="submission" date="2019-03" db="EMBL/GenBank/DDBJ databases">
        <title>Genomic Encyclopedia of Type Strains, Phase IV (KMG-IV): sequencing the most valuable type-strain genomes for metagenomic binning, comparative biology and taxonomic classification.</title>
        <authorList>
            <person name="Goeker M."/>
        </authorList>
    </citation>
    <scope>NUCLEOTIDE SEQUENCE [LARGE SCALE GENOMIC DNA]</scope>
    <source>
        <strain evidence="12 13">DSM 23802</strain>
    </source>
</reference>
<dbReference type="GO" id="GO:0000287">
    <property type="term" value="F:magnesium ion binding"/>
    <property type="evidence" value="ECO:0007669"/>
    <property type="project" value="UniProtKB-UniRule"/>
</dbReference>
<evidence type="ECO:0000256" key="8">
    <source>
        <dbReference type="ARBA" id="ARBA00022840"/>
    </source>
</evidence>
<evidence type="ECO:0000313" key="13">
    <source>
        <dbReference type="Proteomes" id="UP000295788"/>
    </source>
</evidence>
<protein>
    <recommendedName>
        <fullName evidence="4 11">6-carboxyhexanoate--CoA ligase</fullName>
        <ecNumber evidence="4 11">6.2.1.14</ecNumber>
    </recommendedName>
    <alternativeName>
        <fullName evidence="11">Pimeloyl-CoA synthase</fullName>
    </alternativeName>
</protein>
<evidence type="ECO:0000256" key="3">
    <source>
        <dbReference type="ARBA" id="ARBA00011738"/>
    </source>
</evidence>
<comment type="pathway">
    <text evidence="2 11">Metabolic intermediate metabolism; pimeloyl-CoA biosynthesis; pimeloyl-CoA from pimelate: step 1/1.</text>
</comment>
<evidence type="ECO:0000313" key="12">
    <source>
        <dbReference type="EMBL" id="TCS79549.1"/>
    </source>
</evidence>
<evidence type="ECO:0000256" key="9">
    <source>
        <dbReference type="ARBA" id="ARBA00022842"/>
    </source>
</evidence>
<dbReference type="AlphaFoldDB" id="A0A4R3K9G6"/>
<dbReference type="InterPro" id="IPR005499">
    <property type="entry name" value="BioW"/>
</dbReference>
<dbReference type="UniPathway" id="UPA00999">
    <property type="reaction ID" value="UER00351"/>
</dbReference>
<evidence type="ECO:0000256" key="1">
    <source>
        <dbReference type="ARBA" id="ARBA00001946"/>
    </source>
</evidence>
<evidence type="ECO:0000256" key="2">
    <source>
        <dbReference type="ARBA" id="ARBA00005075"/>
    </source>
</evidence>
<keyword evidence="9 11" id="KW-0460">Magnesium</keyword>
<keyword evidence="8 11" id="KW-0067">ATP-binding</keyword>
<dbReference type="GO" id="GO:0009102">
    <property type="term" value="P:biotin biosynthetic process"/>
    <property type="evidence" value="ECO:0007669"/>
    <property type="project" value="UniProtKB-UniRule"/>
</dbReference>
<evidence type="ECO:0000256" key="5">
    <source>
        <dbReference type="ARBA" id="ARBA00022598"/>
    </source>
</evidence>
<dbReference type="GO" id="GO:0042410">
    <property type="term" value="F:6-carboxyhexanoate-CoA ligase activity"/>
    <property type="evidence" value="ECO:0007669"/>
    <property type="project" value="UniProtKB-UniRule"/>
</dbReference>
<accession>A0A4R3K9G6</accession>
<comment type="caution">
    <text evidence="12">The sequence shown here is derived from an EMBL/GenBank/DDBJ whole genome shotgun (WGS) entry which is preliminary data.</text>
</comment>
<name>A0A4R3K9G6_9BACI</name>
<gene>
    <name evidence="11" type="primary">bioW</name>
    <name evidence="12" type="ORF">EDD72_1207</name>
</gene>
<keyword evidence="7 11" id="KW-0093">Biotin biosynthesis</keyword>
<comment type="cofactor">
    <cofactor evidence="1 11">
        <name>Mg(2+)</name>
        <dbReference type="ChEBI" id="CHEBI:18420"/>
    </cofactor>
</comment>
<dbReference type="NCBIfam" id="NF002360">
    <property type="entry name" value="PRK01322.1"/>
    <property type="match status" value="1"/>
</dbReference>
<evidence type="ECO:0000256" key="10">
    <source>
        <dbReference type="ARBA" id="ARBA00049553"/>
    </source>
</evidence>
<dbReference type="HAMAP" id="MF_00668">
    <property type="entry name" value="BioW"/>
    <property type="match status" value="1"/>
</dbReference>